<evidence type="ECO:0000256" key="1">
    <source>
        <dbReference type="SAM" id="SignalP"/>
    </source>
</evidence>
<comment type="caution">
    <text evidence="3">The sequence shown here is derived from an EMBL/GenBank/DDBJ whole genome shotgun (WGS) entry which is preliminary data.</text>
</comment>
<keyword evidence="1" id="KW-0732">Signal</keyword>
<keyword evidence="4" id="KW-1185">Reference proteome</keyword>
<dbReference type="AlphaFoldDB" id="A0AAV3XH36"/>
<accession>A0AAV3XH36</accession>
<dbReference type="InterPro" id="IPR013424">
    <property type="entry name" value="Ice-binding_C"/>
</dbReference>
<dbReference type="Proteomes" id="UP001050975">
    <property type="component" value="Unassembled WGS sequence"/>
</dbReference>
<dbReference type="InterPro" id="IPR026374">
    <property type="entry name" value="Cyano_PEP"/>
</dbReference>
<gene>
    <name evidence="3" type="ORF">MiSe_50690</name>
</gene>
<feature type="chain" id="PRO_5043618458" description="Ice-binding protein C-terminal domain-containing protein" evidence="1">
    <location>
        <begin position="31"/>
        <end position="219"/>
    </location>
</feature>
<dbReference type="Pfam" id="PF07589">
    <property type="entry name" value="PEP-CTERM"/>
    <property type="match status" value="1"/>
</dbReference>
<reference evidence="3" key="1">
    <citation type="submission" date="2019-10" db="EMBL/GenBank/DDBJ databases">
        <title>Draft genome sequece of Microseira wollei NIES-4236.</title>
        <authorList>
            <person name="Yamaguchi H."/>
            <person name="Suzuki S."/>
            <person name="Kawachi M."/>
        </authorList>
    </citation>
    <scope>NUCLEOTIDE SEQUENCE</scope>
    <source>
        <strain evidence="3">NIES-4236</strain>
    </source>
</reference>
<feature type="signal peptide" evidence="1">
    <location>
        <begin position="1"/>
        <end position="30"/>
    </location>
</feature>
<evidence type="ECO:0000313" key="4">
    <source>
        <dbReference type="Proteomes" id="UP001050975"/>
    </source>
</evidence>
<feature type="domain" description="Ice-binding protein C-terminal" evidence="2">
    <location>
        <begin position="191"/>
        <end position="212"/>
    </location>
</feature>
<dbReference type="RefSeq" id="WP_226586102.1">
    <property type="nucleotide sequence ID" value="NZ_BLAY01000086.1"/>
</dbReference>
<protein>
    <recommendedName>
        <fullName evidence="2">Ice-binding protein C-terminal domain-containing protein</fullName>
    </recommendedName>
</protein>
<organism evidence="3 4">
    <name type="scientific">Microseira wollei NIES-4236</name>
    <dbReference type="NCBI Taxonomy" id="2530354"/>
    <lineage>
        <taxon>Bacteria</taxon>
        <taxon>Bacillati</taxon>
        <taxon>Cyanobacteriota</taxon>
        <taxon>Cyanophyceae</taxon>
        <taxon>Oscillatoriophycideae</taxon>
        <taxon>Aerosakkonematales</taxon>
        <taxon>Aerosakkonemataceae</taxon>
        <taxon>Microseira</taxon>
    </lineage>
</organism>
<dbReference type="NCBIfam" id="TIGR02595">
    <property type="entry name" value="PEP_CTERM"/>
    <property type="match status" value="1"/>
</dbReference>
<name>A0AAV3XH36_9CYAN</name>
<evidence type="ECO:0000313" key="3">
    <source>
        <dbReference type="EMBL" id="GET40260.1"/>
    </source>
</evidence>
<proteinExistence type="predicted"/>
<dbReference type="NCBIfam" id="TIGR04155">
    <property type="entry name" value="cyano_PEP"/>
    <property type="match status" value="1"/>
</dbReference>
<dbReference type="EMBL" id="BLAY01000086">
    <property type="protein sequence ID" value="GET40260.1"/>
    <property type="molecule type" value="Genomic_DNA"/>
</dbReference>
<evidence type="ECO:0000259" key="2">
    <source>
        <dbReference type="Pfam" id="PF07589"/>
    </source>
</evidence>
<sequence length="219" mass="24385">MANRIYQKLALATAGTVLSLAVMDTHPANAAIITYDFTVNITSGSLLGNQYSGFFSYDESAPSSFTRAGYIPYFLVSDFSFDFFGKTYREKDVVYNNSRAPQEPPFSYLRFTNPRPIVNNAAYFLPGGELDQVKFYLTDYSSIFGGGSYFINFYPNSNFSFLFFARVPTNIISSGAGTWKYTLREQPTSTSVPEPGTVFGLSMLGFGWLLRKKKASSHA</sequence>